<proteinExistence type="predicted"/>
<dbReference type="Proteomes" id="UP000199438">
    <property type="component" value="Unassembled WGS sequence"/>
</dbReference>
<dbReference type="EMBL" id="FOKV01000006">
    <property type="protein sequence ID" value="SFC63023.1"/>
    <property type="molecule type" value="Genomic_DNA"/>
</dbReference>
<keyword evidence="2" id="KW-1185">Reference proteome</keyword>
<keyword evidence="1" id="KW-0830">Ubiquinone</keyword>
<protein>
    <submittedName>
        <fullName evidence="1">Coenzyme Q (Ubiquinone) biosynthesis protein Coq4</fullName>
    </submittedName>
</protein>
<sequence>MRKRLIHWLFDQTQKVYTQFLKRNHIPWNISTAQLLHYPKESFGFHLGEFLNKNNFELIAKVERHDAYHTLCGYGTNVEDEIALQYLCLGNGKHSPYMFGAIVLGTLILPDYFRYYYRSFKIGKNANKFHHFDFKEVLPLNFEDFRQAIFSRNYINSVSILSIPKK</sequence>
<dbReference type="OrthoDB" id="6157812at2"/>
<dbReference type="InterPro" id="IPR007715">
    <property type="entry name" value="Coq4"/>
</dbReference>
<dbReference type="GO" id="GO:0006744">
    <property type="term" value="P:ubiquinone biosynthetic process"/>
    <property type="evidence" value="ECO:0007669"/>
    <property type="project" value="InterPro"/>
</dbReference>
<dbReference type="STRING" id="1334022.SAMN04487907_106114"/>
<name>A0A1I1KY02_9FLAO</name>
<dbReference type="AlphaFoldDB" id="A0A1I1KY02"/>
<evidence type="ECO:0000313" key="1">
    <source>
        <dbReference type="EMBL" id="SFC63023.1"/>
    </source>
</evidence>
<dbReference type="RefSeq" id="WP_092543501.1">
    <property type="nucleotide sequence ID" value="NZ_FOKV01000006.1"/>
</dbReference>
<evidence type="ECO:0000313" key="2">
    <source>
        <dbReference type="Proteomes" id="UP000199438"/>
    </source>
</evidence>
<reference evidence="2" key="1">
    <citation type="submission" date="2016-10" db="EMBL/GenBank/DDBJ databases">
        <authorList>
            <person name="Varghese N."/>
            <person name="Submissions S."/>
        </authorList>
    </citation>
    <scope>NUCLEOTIDE SEQUENCE [LARGE SCALE GENOMIC DNA]</scope>
    <source>
        <strain evidence="2">DSM 24499</strain>
    </source>
</reference>
<gene>
    <name evidence="1" type="ORF">SAMN04487907_106114</name>
</gene>
<organism evidence="1 2">
    <name type="scientific">Zunongwangia mangrovi</name>
    <dbReference type="NCBI Taxonomy" id="1334022"/>
    <lineage>
        <taxon>Bacteria</taxon>
        <taxon>Pseudomonadati</taxon>
        <taxon>Bacteroidota</taxon>
        <taxon>Flavobacteriia</taxon>
        <taxon>Flavobacteriales</taxon>
        <taxon>Flavobacteriaceae</taxon>
        <taxon>Zunongwangia</taxon>
    </lineage>
</organism>
<dbReference type="Pfam" id="PF05019">
    <property type="entry name" value="Coq4"/>
    <property type="match status" value="1"/>
</dbReference>
<accession>A0A1I1KY02</accession>